<evidence type="ECO:0000313" key="4">
    <source>
        <dbReference type="EMBL" id="CCX15845.1"/>
    </source>
</evidence>
<dbReference type="AlphaFoldDB" id="U4LN51"/>
<organism evidence="4 5">
    <name type="scientific">Pyronema omphalodes (strain CBS 100304)</name>
    <name type="common">Pyronema confluens</name>
    <dbReference type="NCBI Taxonomy" id="1076935"/>
    <lineage>
        <taxon>Eukaryota</taxon>
        <taxon>Fungi</taxon>
        <taxon>Dikarya</taxon>
        <taxon>Ascomycota</taxon>
        <taxon>Pezizomycotina</taxon>
        <taxon>Pezizomycetes</taxon>
        <taxon>Pezizales</taxon>
        <taxon>Pyronemataceae</taxon>
        <taxon>Pyronema</taxon>
    </lineage>
</organism>
<dbReference type="PROSITE" id="PS50249">
    <property type="entry name" value="MPN"/>
    <property type="match status" value="1"/>
</dbReference>
<dbReference type="GO" id="GO:0005737">
    <property type="term" value="C:cytoplasm"/>
    <property type="evidence" value="ECO:0007669"/>
    <property type="project" value="UniProtKB-SubCell"/>
</dbReference>
<sequence length="382" mass="41996">MASLISQHASTSGLQIALHPLALLTISDYITRHALRNNTGPVIGALLGSQNGREIAIEYAYEILLAPSTPEKPVVIDKTWFEKKLSLFKDTHPSADLLGWFTTTFLPTYEPTPDHASIHQELLSYNESLCLLMMNPSPSGSINGKLPIAIYESIHESADKLSFIPLNYTIETGEAEMIAMDFVAQGAGGAASLPMSAPAGDAGGKGKQVEKVVKEGEEMVQGSSQGQVLNAQSEELISQLTAKKNAITMLNSRIKLLLEYLKNPPQGIHNHQVLREIKALTHSRLQLLKPTDMKAFEQEKRAEESDSNLVVLLGAVTRCMEDVRVVQKKCAGIEAVFKNNKAMEDQRNMMDRQGPMDLGVGLGRGERNRRNVMSGAFERERY</sequence>
<dbReference type="GO" id="GO:0008180">
    <property type="term" value="C:COP9 signalosome"/>
    <property type="evidence" value="ECO:0007669"/>
    <property type="project" value="UniProtKB-UniRule"/>
</dbReference>
<accession>U4LN51</accession>
<dbReference type="STRING" id="1076935.U4LN51"/>
<dbReference type="eggNOG" id="KOG3050">
    <property type="taxonomic scope" value="Eukaryota"/>
</dbReference>
<comment type="subcellular location">
    <subcellularLocation>
        <location evidence="2">Cytoplasm</location>
    </subcellularLocation>
    <subcellularLocation>
        <location evidence="2">Nucleus</location>
    </subcellularLocation>
</comment>
<dbReference type="InterPro" id="IPR037518">
    <property type="entry name" value="MPN"/>
</dbReference>
<comment type="similarity">
    <text evidence="1 2">Belongs to the peptidase M67A family. CSN6 subfamily.</text>
</comment>
<dbReference type="SMART" id="SM00232">
    <property type="entry name" value="JAB_MPN"/>
    <property type="match status" value="1"/>
</dbReference>
<feature type="domain" description="MPN" evidence="3">
    <location>
        <begin position="16"/>
        <end position="157"/>
    </location>
</feature>
<evidence type="ECO:0000313" key="5">
    <source>
        <dbReference type="Proteomes" id="UP000018144"/>
    </source>
</evidence>
<keyword evidence="2" id="KW-0963">Cytoplasm</keyword>
<dbReference type="Proteomes" id="UP000018144">
    <property type="component" value="Unassembled WGS sequence"/>
</dbReference>
<dbReference type="GO" id="GO:0008237">
    <property type="term" value="F:metallopeptidase activity"/>
    <property type="evidence" value="ECO:0007669"/>
    <property type="project" value="InterPro"/>
</dbReference>
<dbReference type="InterPro" id="IPR024969">
    <property type="entry name" value="EIF3F/CSN6-like_C"/>
</dbReference>
<evidence type="ECO:0000256" key="1">
    <source>
        <dbReference type="ARBA" id="ARBA00010893"/>
    </source>
</evidence>
<gene>
    <name evidence="4" type="ORF">PCON_02304</name>
</gene>
<dbReference type="Pfam" id="PF13012">
    <property type="entry name" value="MitMem_reg"/>
    <property type="match status" value="1"/>
</dbReference>
<dbReference type="InterPro" id="IPR000555">
    <property type="entry name" value="JAMM/MPN+_dom"/>
</dbReference>
<dbReference type="PANTHER" id="PTHR10540">
    <property type="entry name" value="EUKARYOTIC TRANSLATION INITIATION FACTOR 3 SUBUNIT F-RELATED"/>
    <property type="match status" value="1"/>
</dbReference>
<keyword evidence="5" id="KW-1185">Reference proteome</keyword>
<keyword evidence="2" id="KW-0539">Nucleus</keyword>
<dbReference type="Pfam" id="PF01398">
    <property type="entry name" value="JAB"/>
    <property type="match status" value="1"/>
</dbReference>
<proteinExistence type="inferred from homology"/>
<comment type="function">
    <text evidence="2">Component of the COP9 signalosome complex (CSN), a complex involved in various cellular and developmental processes.</text>
</comment>
<reference evidence="4 5" key="1">
    <citation type="journal article" date="2013" name="PLoS Genet.">
        <title>The genome and development-dependent transcriptomes of Pyronema confluens: a window into fungal evolution.</title>
        <authorList>
            <person name="Traeger S."/>
            <person name="Altegoer F."/>
            <person name="Freitag M."/>
            <person name="Gabaldon T."/>
            <person name="Kempken F."/>
            <person name="Kumar A."/>
            <person name="Marcet-Houben M."/>
            <person name="Poggeler S."/>
            <person name="Stajich J.E."/>
            <person name="Nowrousian M."/>
        </authorList>
    </citation>
    <scope>NUCLEOTIDE SEQUENCE [LARGE SCALE GENOMIC DNA]</scope>
    <source>
        <strain evidence="5">CBS 100304</strain>
        <tissue evidence="4">Vegetative mycelium</tissue>
    </source>
</reference>
<evidence type="ECO:0000256" key="2">
    <source>
        <dbReference type="RuleBase" id="RU367006"/>
    </source>
</evidence>
<name>U4LN51_PYROM</name>
<dbReference type="InterPro" id="IPR033859">
    <property type="entry name" value="MPN_CSN6"/>
</dbReference>
<protein>
    <recommendedName>
        <fullName evidence="2">COP9 signalosome complex subunit 6</fullName>
    </recommendedName>
</protein>
<keyword evidence="2" id="KW-0736">Signalosome</keyword>
<dbReference type="OrthoDB" id="1378at2759"/>
<dbReference type="EMBL" id="HF936264">
    <property type="protein sequence ID" value="CCX15845.1"/>
    <property type="molecule type" value="Genomic_DNA"/>
</dbReference>
<dbReference type="PANTHER" id="PTHR10540:SF8">
    <property type="entry name" value="COP9 SIGNALOSOME COMPLEX SUBUNIT 6"/>
    <property type="match status" value="1"/>
</dbReference>
<dbReference type="Gene3D" id="3.40.140.10">
    <property type="entry name" value="Cytidine Deaminase, domain 2"/>
    <property type="match status" value="1"/>
</dbReference>
<dbReference type="OMA" id="YESIHES"/>
<dbReference type="CDD" id="cd08063">
    <property type="entry name" value="MPN_CSN6"/>
    <property type="match status" value="1"/>
</dbReference>
<dbReference type="GO" id="GO:0000338">
    <property type="term" value="P:protein deneddylation"/>
    <property type="evidence" value="ECO:0007669"/>
    <property type="project" value="InterPro"/>
</dbReference>
<evidence type="ECO:0000259" key="3">
    <source>
        <dbReference type="PROSITE" id="PS50249"/>
    </source>
</evidence>